<dbReference type="EMBL" id="JACORU010000008">
    <property type="protein sequence ID" value="MBC5766910.1"/>
    <property type="molecule type" value="Genomic_DNA"/>
</dbReference>
<evidence type="ECO:0000313" key="4">
    <source>
        <dbReference type="Proteomes" id="UP000596827"/>
    </source>
</evidence>
<comment type="caution">
    <text evidence="3">The sequence shown here is derived from an EMBL/GenBank/DDBJ whole genome shotgun (WGS) entry which is preliminary data.</text>
</comment>
<name>A0A923S3X6_9BURK</name>
<protein>
    <recommendedName>
        <fullName evidence="2">Surface-adhesin protein E-like domain-containing protein</fullName>
    </recommendedName>
</protein>
<feature type="signal peptide" evidence="1">
    <location>
        <begin position="1"/>
        <end position="17"/>
    </location>
</feature>
<dbReference type="RefSeq" id="WP_187083401.1">
    <property type="nucleotide sequence ID" value="NZ_JACORU010000008.1"/>
</dbReference>
<feature type="chain" id="PRO_5037895602" description="Surface-adhesin protein E-like domain-containing protein" evidence="1">
    <location>
        <begin position="18"/>
        <end position="140"/>
    </location>
</feature>
<dbReference type="Pfam" id="PF16747">
    <property type="entry name" value="Adhesin_E"/>
    <property type="match status" value="1"/>
</dbReference>
<dbReference type="AlphaFoldDB" id="A0A923S3X6"/>
<evidence type="ECO:0000256" key="1">
    <source>
        <dbReference type="SAM" id="SignalP"/>
    </source>
</evidence>
<dbReference type="Proteomes" id="UP000596827">
    <property type="component" value="Unassembled WGS sequence"/>
</dbReference>
<keyword evidence="1" id="KW-0732">Signal</keyword>
<dbReference type="InterPro" id="IPR031939">
    <property type="entry name" value="Adhesin_E-like"/>
</dbReference>
<evidence type="ECO:0000313" key="3">
    <source>
        <dbReference type="EMBL" id="MBC5766910.1"/>
    </source>
</evidence>
<feature type="domain" description="Surface-adhesin protein E-like" evidence="2">
    <location>
        <begin position="22"/>
        <end position="135"/>
    </location>
</feature>
<accession>A0A923S3X6</accession>
<proteinExistence type="predicted"/>
<keyword evidence="4" id="KW-1185">Reference proteome</keyword>
<reference evidence="3" key="1">
    <citation type="submission" date="2020-08" db="EMBL/GenBank/DDBJ databases">
        <title>Ramlibacter sp. GTP1 16S ribosomal RNA gene genome sequencing and assembly.</title>
        <authorList>
            <person name="Kang M."/>
        </authorList>
    </citation>
    <scope>NUCLEOTIDE SEQUENCE</scope>
    <source>
        <strain evidence="3">GTP1</strain>
    </source>
</reference>
<gene>
    <name evidence="3" type="ORF">H8R02_20765</name>
</gene>
<evidence type="ECO:0000259" key="2">
    <source>
        <dbReference type="Pfam" id="PF16747"/>
    </source>
</evidence>
<organism evidence="3 4">
    <name type="scientific">Ramlibacter albus</name>
    <dbReference type="NCBI Taxonomy" id="2079448"/>
    <lineage>
        <taxon>Bacteria</taxon>
        <taxon>Pseudomonadati</taxon>
        <taxon>Pseudomonadota</taxon>
        <taxon>Betaproteobacteria</taxon>
        <taxon>Burkholderiales</taxon>
        <taxon>Comamonadaceae</taxon>
        <taxon>Ramlibacter</taxon>
    </lineage>
</organism>
<sequence>MRYTALAVLLLAAQVQAQQWFSLSGPGTAPGATVVEVDLETVHRRESAADAVVRVTHDVLNAHPSGFGYRSFVATAAIDCVHRTIALESAAYFAQPAGNGPRVGADSSGRSRGMPGVIAERIPAQARHALLKAACPGGTP</sequence>